<evidence type="ECO:0000313" key="4">
    <source>
        <dbReference type="Proteomes" id="UP000287823"/>
    </source>
</evidence>
<dbReference type="AlphaFoldDB" id="A0A432WFG9"/>
<name>A0A432WFG9_9GAMM</name>
<feature type="chain" id="PRO_5019421666" evidence="2">
    <location>
        <begin position="23"/>
        <end position="184"/>
    </location>
</feature>
<feature type="signal peptide" evidence="2">
    <location>
        <begin position="1"/>
        <end position="22"/>
    </location>
</feature>
<gene>
    <name evidence="3" type="ORF">CWE14_10405</name>
</gene>
<dbReference type="RefSeq" id="WP_126799314.1">
    <property type="nucleotide sequence ID" value="NZ_PIPO01000004.1"/>
</dbReference>
<sequence length="184" mass="21231">MKAWILPLVSVSLLLAIPGVQAQNNDAAANAEENSLLMQLQNCRRIDSSVERLDCYDRLARTQQADESSRAAARAEEARLEAAAQQQSRRDNAQQRGDDFGREHLARPAEDDSRRYINIVDSWQNPRGLWRFRTDEGAEWHQIESVRNFFYENDADYYIERGAMNSFMLSHDGSNRSIRVRRVD</sequence>
<feature type="compositionally biased region" description="Basic and acidic residues" evidence="1">
    <location>
        <begin position="88"/>
        <end position="107"/>
    </location>
</feature>
<dbReference type="EMBL" id="PIPO01000004">
    <property type="protein sequence ID" value="RUO32546.1"/>
    <property type="molecule type" value="Genomic_DNA"/>
</dbReference>
<accession>A0A432WFG9</accession>
<evidence type="ECO:0000256" key="2">
    <source>
        <dbReference type="SAM" id="SignalP"/>
    </source>
</evidence>
<proteinExistence type="predicted"/>
<keyword evidence="2" id="KW-0732">Signal</keyword>
<keyword evidence="4" id="KW-1185">Reference proteome</keyword>
<protein>
    <submittedName>
        <fullName evidence="3">Uncharacterized protein</fullName>
    </submittedName>
</protein>
<dbReference type="Proteomes" id="UP000287823">
    <property type="component" value="Unassembled WGS sequence"/>
</dbReference>
<evidence type="ECO:0000256" key="1">
    <source>
        <dbReference type="SAM" id="MobiDB-lite"/>
    </source>
</evidence>
<dbReference type="InterPro" id="IPR017738">
    <property type="entry name" value="T6SS-assoc_VCA0118"/>
</dbReference>
<comment type="caution">
    <text evidence="3">The sequence shown here is derived from an EMBL/GenBank/DDBJ whole genome shotgun (WGS) entry which is preliminary data.</text>
</comment>
<dbReference type="Pfam" id="PF11319">
    <property type="entry name" value="VasI"/>
    <property type="match status" value="1"/>
</dbReference>
<evidence type="ECO:0000313" key="3">
    <source>
        <dbReference type="EMBL" id="RUO32546.1"/>
    </source>
</evidence>
<organism evidence="3 4">
    <name type="scientific">Aliidiomarina soli</name>
    <dbReference type="NCBI Taxonomy" id="1928574"/>
    <lineage>
        <taxon>Bacteria</taxon>
        <taxon>Pseudomonadati</taxon>
        <taxon>Pseudomonadota</taxon>
        <taxon>Gammaproteobacteria</taxon>
        <taxon>Alteromonadales</taxon>
        <taxon>Idiomarinaceae</taxon>
        <taxon>Aliidiomarina</taxon>
    </lineage>
</organism>
<feature type="region of interest" description="Disordered" evidence="1">
    <location>
        <begin position="83"/>
        <end position="107"/>
    </location>
</feature>
<reference evidence="3 4" key="1">
    <citation type="journal article" date="2011" name="Front. Microbiol.">
        <title>Genomic signatures of strain selection and enhancement in Bacillus atrophaeus var. globigii, a historical biowarfare simulant.</title>
        <authorList>
            <person name="Gibbons H.S."/>
            <person name="Broomall S.M."/>
            <person name="McNew L.A."/>
            <person name="Daligault H."/>
            <person name="Chapman C."/>
            <person name="Bruce D."/>
            <person name="Karavis M."/>
            <person name="Krepps M."/>
            <person name="McGregor P.A."/>
            <person name="Hong C."/>
            <person name="Park K.H."/>
            <person name="Akmal A."/>
            <person name="Feldman A."/>
            <person name="Lin J.S."/>
            <person name="Chang W.E."/>
            <person name="Higgs B.W."/>
            <person name="Demirev P."/>
            <person name="Lindquist J."/>
            <person name="Liem A."/>
            <person name="Fochler E."/>
            <person name="Read T.D."/>
            <person name="Tapia R."/>
            <person name="Johnson S."/>
            <person name="Bishop-Lilly K.A."/>
            <person name="Detter C."/>
            <person name="Han C."/>
            <person name="Sozhamannan S."/>
            <person name="Rosenzweig C.N."/>
            <person name="Skowronski E.W."/>
        </authorList>
    </citation>
    <scope>NUCLEOTIDE SEQUENCE [LARGE SCALE GENOMIC DNA]</scope>
    <source>
        <strain evidence="3 4">Y4G10-17</strain>
    </source>
</reference>